<accession>A0ABD5PY24</accession>
<dbReference type="InterPro" id="IPR027417">
    <property type="entry name" value="P-loop_NTPase"/>
</dbReference>
<proteinExistence type="predicted"/>
<keyword evidence="3" id="KW-1185">Reference proteome</keyword>
<feature type="region of interest" description="Disordered" evidence="1">
    <location>
        <begin position="690"/>
        <end position="714"/>
    </location>
</feature>
<dbReference type="EMBL" id="JBHSHT010000001">
    <property type="protein sequence ID" value="MFC4823201.1"/>
    <property type="molecule type" value="Genomic_DNA"/>
</dbReference>
<dbReference type="GO" id="GO:0004386">
    <property type="term" value="F:helicase activity"/>
    <property type="evidence" value="ECO:0007669"/>
    <property type="project" value="UniProtKB-KW"/>
</dbReference>
<dbReference type="RefSeq" id="WP_254267312.1">
    <property type="nucleotide sequence ID" value="NZ_CP100400.1"/>
</dbReference>
<dbReference type="InterPro" id="IPR000212">
    <property type="entry name" value="DNA_helicase_UvrD/REP"/>
</dbReference>
<organism evidence="2 3">
    <name type="scientific">Halorussus aquaticus</name>
    <dbReference type="NCBI Taxonomy" id="2953748"/>
    <lineage>
        <taxon>Archaea</taxon>
        <taxon>Methanobacteriati</taxon>
        <taxon>Methanobacteriota</taxon>
        <taxon>Stenosarchaea group</taxon>
        <taxon>Halobacteria</taxon>
        <taxon>Halobacteriales</taxon>
        <taxon>Haladaptataceae</taxon>
        <taxon>Halorussus</taxon>
    </lineage>
</organism>
<reference evidence="2 3" key="1">
    <citation type="journal article" date="2019" name="Int. J. Syst. Evol. Microbiol.">
        <title>The Global Catalogue of Microorganisms (GCM) 10K type strain sequencing project: providing services to taxonomists for standard genome sequencing and annotation.</title>
        <authorList>
            <consortium name="The Broad Institute Genomics Platform"/>
            <consortium name="The Broad Institute Genome Sequencing Center for Infectious Disease"/>
            <person name="Wu L."/>
            <person name="Ma J."/>
        </authorList>
    </citation>
    <scope>NUCLEOTIDE SEQUENCE [LARGE SCALE GENOMIC DNA]</scope>
    <source>
        <strain evidence="2 3">XZYJ18</strain>
    </source>
</reference>
<sequence length="714" mass="79714">MNFVSSGYRADHSGTDAEREVWNRLKSAFGPSDVGVAYHRYPIVDRTAGEYDREMDFLLFLRDAGAVVIECKGYQMDHVRAIEGDKWILRGTAQSSAAPYSQARDQGFKLLSHFTKEPELMDERHNHEVSMNPLVALPNITREEWEARGFHEGPSAPPVLTADDLTPTALRERIRSLPGDGLTDDEYEAARAVLSGGQPISGERRPNLKDEATKGGLYERVEKGLNRLDEKQEAVGLQIPDGPQQIRGIAGSGKTVLMAKKAARMHAAHPEWDIALTFQTRSLYETITEKVERYYAFFTSGDADPNWEKFHVLHGWGGRKRHGLYYRIAQEAGVTPRTYGDAQDEFGEEDGNLLHSCCLEVLEEGVVQESYDAILIDEAQDFDPGFYKLCRAALRPPKRLVWAYDEAQNLQTLSAPSPTNVFGTDEAGDPLVDLRGSYEGGVQKSQIMRKAYRTPRSVLMLAHALGMGLLRDGGAVQAITTQEGWENVGYEVESGDFRKYGESVELVRPSEHSPHPLADETAASPFATFQSFADRDDEIEWVADRIAEDVTDHALAPERIMAVPLGEYWTSKQTGERLAEELDARGVTPNLVWEGSKDVFAEEGEVTVSRVNRTKGNQAAMVYVLGVEHVEDDSRRADLVQRRNEAFVAITRTEAWCTVTGTGDDEPVFHEIEDITRQVSWFDPALTFPAPHPDDLEREMDDGSQATTIDQFAD</sequence>
<name>A0ABD5PY24_9EURY</name>
<keyword evidence="2" id="KW-0547">Nucleotide-binding</keyword>
<evidence type="ECO:0000313" key="3">
    <source>
        <dbReference type="Proteomes" id="UP001595945"/>
    </source>
</evidence>
<dbReference type="GeneID" id="73045754"/>
<keyword evidence="2" id="KW-0067">ATP-binding</keyword>
<evidence type="ECO:0000256" key="1">
    <source>
        <dbReference type="SAM" id="MobiDB-lite"/>
    </source>
</evidence>
<gene>
    <name evidence="2" type="ORF">ACFO9K_02885</name>
</gene>
<feature type="compositionally biased region" description="Polar residues" evidence="1">
    <location>
        <begin position="704"/>
        <end position="714"/>
    </location>
</feature>
<dbReference type="PANTHER" id="PTHR11070:SF2">
    <property type="entry name" value="ATP-DEPENDENT DNA HELICASE SRS2"/>
    <property type="match status" value="1"/>
</dbReference>
<dbReference type="AlphaFoldDB" id="A0ABD5PY24"/>
<dbReference type="Proteomes" id="UP001595945">
    <property type="component" value="Unassembled WGS sequence"/>
</dbReference>
<keyword evidence="2" id="KW-0378">Hydrolase</keyword>
<comment type="caution">
    <text evidence="2">The sequence shown here is derived from an EMBL/GenBank/DDBJ whole genome shotgun (WGS) entry which is preliminary data.</text>
</comment>
<evidence type="ECO:0000313" key="2">
    <source>
        <dbReference type="EMBL" id="MFC4823201.1"/>
    </source>
</evidence>
<dbReference type="PANTHER" id="PTHR11070">
    <property type="entry name" value="UVRD / RECB / PCRA DNA HELICASE FAMILY MEMBER"/>
    <property type="match status" value="1"/>
</dbReference>
<keyword evidence="2" id="KW-0347">Helicase</keyword>
<dbReference type="Gene3D" id="3.40.50.300">
    <property type="entry name" value="P-loop containing nucleotide triphosphate hydrolases"/>
    <property type="match status" value="2"/>
</dbReference>
<protein>
    <submittedName>
        <fullName evidence="2">DEAD/DEAH box helicase</fullName>
    </submittedName>
</protein>
<dbReference type="SUPFAM" id="SSF52540">
    <property type="entry name" value="P-loop containing nucleoside triphosphate hydrolases"/>
    <property type="match status" value="1"/>
</dbReference>